<dbReference type="AlphaFoldDB" id="A0AA36AVR0"/>
<gene>
    <name evidence="2" type="ORF">OCTVUL_1B006600</name>
</gene>
<evidence type="ECO:0000256" key="1">
    <source>
        <dbReference type="SAM" id="Coils"/>
    </source>
</evidence>
<dbReference type="GO" id="GO:0005829">
    <property type="term" value="C:cytosol"/>
    <property type="evidence" value="ECO:0007669"/>
    <property type="project" value="TreeGrafter"/>
</dbReference>
<dbReference type="InterPro" id="IPR039584">
    <property type="entry name" value="HSF2BP"/>
</dbReference>
<dbReference type="PANTHER" id="PTHR15434">
    <property type="entry name" value="HEAT SHOCK FACTOR 2-BINDING PROTEIN"/>
    <property type="match status" value="1"/>
</dbReference>
<accession>A0AA36AVR0</accession>
<proteinExistence type="predicted"/>
<dbReference type="Proteomes" id="UP001162480">
    <property type="component" value="Chromosome 5"/>
</dbReference>
<name>A0AA36AVR0_OCTVU</name>
<dbReference type="EMBL" id="OX597818">
    <property type="protein sequence ID" value="CAI9722949.1"/>
    <property type="molecule type" value="Genomic_DNA"/>
</dbReference>
<sequence length="286" mass="32841">MMSEYCYRNDAPTTVSRHSLQQMGLLIKKLSSNLESWQKTWMSWISWTNGSEKKRGWMMVDPNDLGKLSTEIAQLSKSLPKLVNNKRGAATNVINELSKEINKIKRLLQESELERNHWKSRYDSTSLDCQNEKQRNLQLSQQVRELSEQINQQSDYTSSLGSACCTLLWRVSRSEESIQAILVGNKVNEFLLLVQGTLESFLTAYKEDWPQEKTDEEHFILAMCGIITNIAASAYGRDFLVNNTYGCQIIDIFITVLAEAPNKKSTKLKKFKLFLGYNYSGLLRQT</sequence>
<evidence type="ECO:0000313" key="2">
    <source>
        <dbReference type="EMBL" id="CAI9722949.1"/>
    </source>
</evidence>
<evidence type="ECO:0000313" key="3">
    <source>
        <dbReference type="Proteomes" id="UP001162480"/>
    </source>
</evidence>
<protein>
    <recommendedName>
        <fullName evidence="4">Heat shock factor 2-binding protein-like</fullName>
    </recommendedName>
</protein>
<reference evidence="2" key="1">
    <citation type="submission" date="2023-08" db="EMBL/GenBank/DDBJ databases">
        <authorList>
            <person name="Alioto T."/>
            <person name="Alioto T."/>
            <person name="Gomez Garrido J."/>
        </authorList>
    </citation>
    <scope>NUCLEOTIDE SEQUENCE</scope>
</reference>
<keyword evidence="3" id="KW-1185">Reference proteome</keyword>
<organism evidence="2 3">
    <name type="scientific">Octopus vulgaris</name>
    <name type="common">Common octopus</name>
    <dbReference type="NCBI Taxonomy" id="6645"/>
    <lineage>
        <taxon>Eukaryota</taxon>
        <taxon>Metazoa</taxon>
        <taxon>Spiralia</taxon>
        <taxon>Lophotrochozoa</taxon>
        <taxon>Mollusca</taxon>
        <taxon>Cephalopoda</taxon>
        <taxon>Coleoidea</taxon>
        <taxon>Octopodiformes</taxon>
        <taxon>Octopoda</taxon>
        <taxon>Incirrata</taxon>
        <taxon>Octopodidae</taxon>
        <taxon>Octopus</taxon>
    </lineage>
</organism>
<feature type="coiled-coil region" evidence="1">
    <location>
        <begin position="90"/>
        <end position="149"/>
    </location>
</feature>
<dbReference type="PANTHER" id="PTHR15434:SF2">
    <property type="entry name" value="HEAT SHOCK FACTOR 2-BINDING PROTEIN"/>
    <property type="match status" value="1"/>
</dbReference>
<evidence type="ECO:0008006" key="4">
    <source>
        <dbReference type="Google" id="ProtNLM"/>
    </source>
</evidence>
<keyword evidence="1" id="KW-0175">Coiled coil</keyword>